<feature type="transmembrane region" description="Helical" evidence="8">
    <location>
        <begin position="189"/>
        <end position="210"/>
    </location>
</feature>
<evidence type="ECO:0000256" key="5">
    <source>
        <dbReference type="ARBA" id="ARBA00022970"/>
    </source>
</evidence>
<evidence type="ECO:0000313" key="12">
    <source>
        <dbReference type="Proteomes" id="UP000198348"/>
    </source>
</evidence>
<evidence type="ECO:0000256" key="3">
    <source>
        <dbReference type="ARBA" id="ARBA00022475"/>
    </source>
</evidence>
<evidence type="ECO:0000256" key="9">
    <source>
        <dbReference type="SAM" id="MobiDB-lite"/>
    </source>
</evidence>
<evidence type="ECO:0000259" key="10">
    <source>
        <dbReference type="PROSITE" id="PS50928"/>
    </source>
</evidence>
<dbReference type="AlphaFoldDB" id="A0A238UXT7"/>
<gene>
    <name evidence="11" type="ORF">SAMN06265360_10123</name>
</gene>
<dbReference type="GO" id="GO:0043190">
    <property type="term" value="C:ATP-binding cassette (ABC) transporter complex"/>
    <property type="evidence" value="ECO:0007669"/>
    <property type="project" value="InterPro"/>
</dbReference>
<evidence type="ECO:0000256" key="1">
    <source>
        <dbReference type="ARBA" id="ARBA00004651"/>
    </source>
</evidence>
<name>A0A238UXT7_9PSEU</name>
<dbReference type="PROSITE" id="PS50928">
    <property type="entry name" value="ABC_TM1"/>
    <property type="match status" value="1"/>
</dbReference>
<dbReference type="PANTHER" id="PTHR30614:SF0">
    <property type="entry name" value="L-CYSTINE TRANSPORT SYSTEM PERMEASE PROTEIN TCYL"/>
    <property type="match status" value="1"/>
</dbReference>
<dbReference type="InterPro" id="IPR010065">
    <property type="entry name" value="AA_ABC_transptr_permease_3TM"/>
</dbReference>
<feature type="region of interest" description="Disordered" evidence="9">
    <location>
        <begin position="1"/>
        <end position="26"/>
    </location>
</feature>
<organism evidence="11 12">
    <name type="scientific">Haloechinothrix alba</name>
    <dbReference type="NCBI Taxonomy" id="664784"/>
    <lineage>
        <taxon>Bacteria</taxon>
        <taxon>Bacillati</taxon>
        <taxon>Actinomycetota</taxon>
        <taxon>Actinomycetes</taxon>
        <taxon>Pseudonocardiales</taxon>
        <taxon>Pseudonocardiaceae</taxon>
        <taxon>Haloechinothrix</taxon>
    </lineage>
</organism>
<reference evidence="11 12" key="1">
    <citation type="submission" date="2017-06" db="EMBL/GenBank/DDBJ databases">
        <authorList>
            <person name="Kim H.J."/>
            <person name="Triplett B.A."/>
        </authorList>
    </citation>
    <scope>NUCLEOTIDE SEQUENCE [LARGE SCALE GENOMIC DNA]</scope>
    <source>
        <strain evidence="11 12">DSM 45207</strain>
    </source>
</reference>
<dbReference type="InterPro" id="IPR000515">
    <property type="entry name" value="MetI-like"/>
</dbReference>
<dbReference type="NCBIfam" id="TIGR01726">
    <property type="entry name" value="HEQRo_perm_3TM"/>
    <property type="match status" value="1"/>
</dbReference>
<feature type="transmembrane region" description="Helical" evidence="8">
    <location>
        <begin position="74"/>
        <end position="101"/>
    </location>
</feature>
<dbReference type="GO" id="GO:0006865">
    <property type="term" value="P:amino acid transport"/>
    <property type="evidence" value="ECO:0007669"/>
    <property type="project" value="UniProtKB-KW"/>
</dbReference>
<dbReference type="EMBL" id="FZNW01000001">
    <property type="protein sequence ID" value="SNR27122.1"/>
    <property type="molecule type" value="Genomic_DNA"/>
</dbReference>
<evidence type="ECO:0000256" key="2">
    <source>
        <dbReference type="ARBA" id="ARBA00022448"/>
    </source>
</evidence>
<feature type="transmembrane region" description="Helical" evidence="8">
    <location>
        <begin position="149"/>
        <end position="168"/>
    </location>
</feature>
<keyword evidence="12" id="KW-1185">Reference proteome</keyword>
<feature type="compositionally biased region" description="Polar residues" evidence="9">
    <location>
        <begin position="1"/>
        <end position="18"/>
    </location>
</feature>
<evidence type="ECO:0000256" key="6">
    <source>
        <dbReference type="ARBA" id="ARBA00022989"/>
    </source>
</evidence>
<dbReference type="Pfam" id="PF00528">
    <property type="entry name" value="BPD_transp_1"/>
    <property type="match status" value="1"/>
</dbReference>
<keyword evidence="2 8" id="KW-0813">Transport</keyword>
<keyword evidence="4 8" id="KW-0812">Transmembrane</keyword>
<dbReference type="Gene3D" id="1.10.3720.10">
    <property type="entry name" value="MetI-like"/>
    <property type="match status" value="1"/>
</dbReference>
<dbReference type="CDD" id="cd06261">
    <property type="entry name" value="TM_PBP2"/>
    <property type="match status" value="1"/>
</dbReference>
<dbReference type="GO" id="GO:0022857">
    <property type="term" value="F:transmembrane transporter activity"/>
    <property type="evidence" value="ECO:0007669"/>
    <property type="project" value="InterPro"/>
</dbReference>
<dbReference type="SUPFAM" id="SSF161098">
    <property type="entry name" value="MetI-like"/>
    <property type="match status" value="1"/>
</dbReference>
<feature type="transmembrane region" description="Helical" evidence="8">
    <location>
        <begin position="256"/>
        <end position="274"/>
    </location>
</feature>
<keyword evidence="7 8" id="KW-0472">Membrane</keyword>
<comment type="similarity">
    <text evidence="8">Belongs to the binding-protein-dependent transport system permease family.</text>
</comment>
<dbReference type="Proteomes" id="UP000198348">
    <property type="component" value="Unassembled WGS sequence"/>
</dbReference>
<accession>A0A238UXT7</accession>
<dbReference type="RefSeq" id="WP_245818463.1">
    <property type="nucleotide sequence ID" value="NZ_FZNW01000001.1"/>
</dbReference>
<comment type="subcellular location">
    <subcellularLocation>
        <location evidence="1 8">Cell membrane</location>
        <topology evidence="1 8">Multi-pass membrane protein</topology>
    </subcellularLocation>
</comment>
<feature type="transmembrane region" description="Helical" evidence="8">
    <location>
        <begin position="35"/>
        <end position="54"/>
    </location>
</feature>
<evidence type="ECO:0000256" key="8">
    <source>
        <dbReference type="RuleBase" id="RU363032"/>
    </source>
</evidence>
<protein>
    <submittedName>
        <fullName evidence="11">Polar amino acid transport system permease protein</fullName>
    </submittedName>
</protein>
<dbReference type="InterPro" id="IPR043429">
    <property type="entry name" value="ArtM/GltK/GlnP/TcyL/YhdX-like"/>
</dbReference>
<evidence type="ECO:0000256" key="4">
    <source>
        <dbReference type="ARBA" id="ARBA00022692"/>
    </source>
</evidence>
<feature type="domain" description="ABC transmembrane type-1" evidence="10">
    <location>
        <begin position="79"/>
        <end position="275"/>
    </location>
</feature>
<keyword evidence="5" id="KW-0029">Amino-acid transport</keyword>
<feature type="transmembrane region" description="Helical" evidence="8">
    <location>
        <begin position="113"/>
        <end position="137"/>
    </location>
</feature>
<evidence type="ECO:0000313" key="11">
    <source>
        <dbReference type="EMBL" id="SNR27122.1"/>
    </source>
</evidence>
<dbReference type="InterPro" id="IPR035906">
    <property type="entry name" value="MetI-like_sf"/>
</dbReference>
<sequence length="286" mass="30628">MAGMNSPATVGKTRSSGLPGSARFSPRRRRQISQAVQYTLFVAVALTLVLVADWERVQRGFFDGTSAASMFPELITVAMKNTVIFTITGYVLGFALGLVVALMRLSSAAPNRIVALVFIEVFRGLPALLVFILIGFGLPIAFPGFSLPFGIYGTVALALGLVAAAYLAETFRAGIQAVPRGQMEAARSLGMSYSRAMVTIVVPQAIRIVIPPLTNELILLFKDSSLVFALGLTAATTELTKLGRDVSIEFATSTPLLLAGATYLVITVPLGYAVRRLEARQAKERR</sequence>
<dbReference type="PANTHER" id="PTHR30614">
    <property type="entry name" value="MEMBRANE COMPONENT OF AMINO ACID ABC TRANSPORTER"/>
    <property type="match status" value="1"/>
</dbReference>
<keyword evidence="6 8" id="KW-1133">Transmembrane helix</keyword>
<proteinExistence type="inferred from homology"/>
<evidence type="ECO:0000256" key="7">
    <source>
        <dbReference type="ARBA" id="ARBA00023136"/>
    </source>
</evidence>
<keyword evidence="3" id="KW-1003">Cell membrane</keyword>